<keyword evidence="5 6" id="KW-0539">Nucleus</keyword>
<dbReference type="OMA" id="DLKYVVM"/>
<name>A7TRM8_VANPO</name>
<dbReference type="HOGENOM" id="CLU_061887_0_2_1"/>
<evidence type="ECO:0000256" key="4">
    <source>
        <dbReference type="ARBA" id="ARBA00022552"/>
    </source>
</evidence>
<evidence type="ECO:0000256" key="5">
    <source>
        <dbReference type="ARBA" id="ARBA00023242"/>
    </source>
</evidence>
<dbReference type="GO" id="GO:0000472">
    <property type="term" value="P:endonucleolytic cleavage to generate mature 5'-end of SSU-rRNA from (SSU-rRNA, 5.8S rRNA, LSU-rRNA)"/>
    <property type="evidence" value="ECO:0007669"/>
    <property type="project" value="EnsemblFungi"/>
</dbReference>
<dbReference type="KEGG" id="vpo:Kpol_431p7"/>
<dbReference type="EMBL" id="DS480483">
    <property type="protein sequence ID" value="EDO15080.1"/>
    <property type="molecule type" value="Genomic_DNA"/>
</dbReference>
<comment type="subcellular location">
    <subcellularLocation>
        <location evidence="2 6">Nucleus</location>
        <location evidence="2 6">Nucleolus</location>
    </subcellularLocation>
</comment>
<comment type="similarity">
    <text evidence="3 6">Belongs to the UTP11 family.</text>
</comment>
<keyword evidence="4 6" id="KW-0698">rRNA processing</keyword>
<dbReference type="GO" id="GO:0006412">
    <property type="term" value="P:translation"/>
    <property type="evidence" value="ECO:0007669"/>
    <property type="project" value="EnsemblFungi"/>
</dbReference>
<dbReference type="PANTHER" id="PTHR12838">
    <property type="entry name" value="U3 SMALL NUCLEOLAR RNA-ASSOCIATED PROTEIN 11"/>
    <property type="match status" value="1"/>
</dbReference>
<dbReference type="eggNOG" id="KOG3237">
    <property type="taxonomic scope" value="Eukaryota"/>
</dbReference>
<dbReference type="Pfam" id="PF03998">
    <property type="entry name" value="Utp11"/>
    <property type="match status" value="1"/>
</dbReference>
<comment type="subunit">
    <text evidence="6">Component of the ribosomal small subunit (SSU) processome.</text>
</comment>
<dbReference type="OrthoDB" id="29058at2759"/>
<evidence type="ECO:0000313" key="8">
    <source>
        <dbReference type="EMBL" id="EDO15080.1"/>
    </source>
</evidence>
<dbReference type="GO" id="GO:0032040">
    <property type="term" value="C:small-subunit processome"/>
    <property type="evidence" value="ECO:0007669"/>
    <property type="project" value="UniProtKB-UniRule"/>
</dbReference>
<comment type="function">
    <text evidence="1 6">Involved in nucleolar processing of pre-18S ribosomal RNA.</text>
</comment>
<feature type="region of interest" description="Disordered" evidence="7">
    <location>
        <begin position="227"/>
        <end position="253"/>
    </location>
</feature>
<dbReference type="RefSeq" id="XP_001642938.1">
    <property type="nucleotide sequence ID" value="XM_001642888.1"/>
</dbReference>
<evidence type="ECO:0000256" key="1">
    <source>
        <dbReference type="ARBA" id="ARBA00004099"/>
    </source>
</evidence>
<keyword evidence="9" id="KW-1185">Reference proteome</keyword>
<evidence type="ECO:0000256" key="7">
    <source>
        <dbReference type="SAM" id="MobiDB-lite"/>
    </source>
</evidence>
<dbReference type="InterPro" id="IPR007144">
    <property type="entry name" value="SSU_processome_Utp11"/>
</dbReference>
<gene>
    <name evidence="8" type="ORF">Kpol_431p7</name>
</gene>
<accession>A7TRM8</accession>
<dbReference type="GeneID" id="5543128"/>
<organism evidence="9">
    <name type="scientific">Vanderwaltozyma polyspora (strain ATCC 22028 / DSM 70294 / BCRC 21397 / CBS 2163 / NBRC 10782 / NRRL Y-8283 / UCD 57-17)</name>
    <name type="common">Kluyveromyces polysporus</name>
    <dbReference type="NCBI Taxonomy" id="436907"/>
    <lineage>
        <taxon>Eukaryota</taxon>
        <taxon>Fungi</taxon>
        <taxon>Dikarya</taxon>
        <taxon>Ascomycota</taxon>
        <taxon>Saccharomycotina</taxon>
        <taxon>Saccharomycetes</taxon>
        <taxon>Saccharomycetales</taxon>
        <taxon>Saccharomycetaceae</taxon>
        <taxon>Vanderwaltozyma</taxon>
    </lineage>
</organism>
<sequence length="253" mass="30558">MAKLVHNVQKKQHRERSQLTSRARLGHLEKHKDYVKRAQDYHKKEKSLKILREKVKERNEDEYYHGMHSRKLDQKNNLLYVDRNNNEDLSNDQVKLLKSQDVNYIRTLRTAELNKIENYRKKNLIINSTSLNKESDNHKVFVDNKNELKNFKPEVYFNTSKELLHKRENRLTNDQLLETEFSSFDSTVNESLKRKKLKNLKIMQSHIKRESELKNIEQRMNLQREVMKNGSKKKITDPKTGKISFKWKKQRKR</sequence>
<dbReference type="PANTHER" id="PTHR12838:SF0">
    <property type="entry name" value="U3 SMALL NUCLEOLAR RNA-ASSOCIATED PROTEIN 11-RELATED"/>
    <property type="match status" value="1"/>
</dbReference>
<protein>
    <recommendedName>
        <fullName evidence="6">U3 small nucleolar RNA-associated protein 11</fullName>
        <shortName evidence="6">U3 snoRNA-associated protein 11</shortName>
    </recommendedName>
</protein>
<dbReference type="PIRSF" id="PIRSF015952">
    <property type="entry name" value="U3snoRNP11"/>
    <property type="match status" value="1"/>
</dbReference>
<dbReference type="AlphaFoldDB" id="A7TRM8"/>
<evidence type="ECO:0000313" key="9">
    <source>
        <dbReference type="Proteomes" id="UP000000267"/>
    </source>
</evidence>
<dbReference type="InParanoid" id="A7TRM8"/>
<dbReference type="Proteomes" id="UP000000267">
    <property type="component" value="Unassembled WGS sequence"/>
</dbReference>
<evidence type="ECO:0000256" key="3">
    <source>
        <dbReference type="ARBA" id="ARBA00008105"/>
    </source>
</evidence>
<dbReference type="GO" id="GO:0000480">
    <property type="term" value="P:endonucleolytic cleavage in 5'-ETS of tricistronic rRNA transcript (SSU-rRNA, 5.8S rRNA, LSU-rRNA)"/>
    <property type="evidence" value="ECO:0007669"/>
    <property type="project" value="EnsemblFungi"/>
</dbReference>
<evidence type="ECO:0000256" key="6">
    <source>
        <dbReference type="PIRNR" id="PIRNR015952"/>
    </source>
</evidence>
<dbReference type="STRING" id="436907.A7TRM8"/>
<evidence type="ECO:0000256" key="2">
    <source>
        <dbReference type="ARBA" id="ARBA00004604"/>
    </source>
</evidence>
<dbReference type="GO" id="GO:0000447">
    <property type="term" value="P:endonucleolytic cleavage in ITS1 to separate SSU-rRNA from 5.8S rRNA and LSU-rRNA from tricistronic rRNA transcript (SSU-rRNA, 5.8S rRNA, LSU-rRNA)"/>
    <property type="evidence" value="ECO:0007669"/>
    <property type="project" value="EnsemblFungi"/>
</dbReference>
<reference evidence="8 9" key="1">
    <citation type="journal article" date="2007" name="Proc. Natl. Acad. Sci. U.S.A.">
        <title>Independent sorting-out of thousands of duplicated gene pairs in two yeast species descended from a whole-genome duplication.</title>
        <authorList>
            <person name="Scannell D.R."/>
            <person name="Frank A.C."/>
            <person name="Conant G.C."/>
            <person name="Byrne K.P."/>
            <person name="Woolfit M."/>
            <person name="Wolfe K.H."/>
        </authorList>
    </citation>
    <scope>NUCLEOTIDE SEQUENCE [LARGE SCALE GENOMIC DNA]</scope>
    <source>
        <strain evidence="9">ATCC 22028 / DSM 70294 / BCRC 21397 / CBS 2163 / NBRC 10782 / NRRL Y-8283 / UCD 57-17</strain>
    </source>
</reference>
<proteinExistence type="inferred from homology"/>
<dbReference type="FunCoup" id="A7TRM8">
    <property type="interactions" value="772"/>
</dbReference>
<dbReference type="PhylomeDB" id="A7TRM8"/>